<dbReference type="SUPFAM" id="SSF52096">
    <property type="entry name" value="ClpP/crotonase"/>
    <property type="match status" value="1"/>
</dbReference>
<dbReference type="InterPro" id="IPR023562">
    <property type="entry name" value="ClpP/TepA"/>
</dbReference>
<keyword evidence="1" id="KW-0472">Membrane</keyword>
<dbReference type="Gene3D" id="3.90.226.10">
    <property type="entry name" value="2-enoyl-CoA Hydratase, Chain A, domain 1"/>
    <property type="match status" value="1"/>
</dbReference>
<evidence type="ECO:0000313" key="2">
    <source>
        <dbReference type="EMBL" id="PSL16055.1"/>
    </source>
</evidence>
<feature type="transmembrane region" description="Helical" evidence="1">
    <location>
        <begin position="66"/>
        <end position="88"/>
    </location>
</feature>
<dbReference type="InterPro" id="IPR029045">
    <property type="entry name" value="ClpP/crotonase-like_dom_sf"/>
</dbReference>
<dbReference type="Proteomes" id="UP000240418">
    <property type="component" value="Unassembled WGS sequence"/>
</dbReference>
<organism evidence="2 3">
    <name type="scientific">Shimia abyssi</name>
    <dbReference type="NCBI Taxonomy" id="1662395"/>
    <lineage>
        <taxon>Bacteria</taxon>
        <taxon>Pseudomonadati</taxon>
        <taxon>Pseudomonadota</taxon>
        <taxon>Alphaproteobacteria</taxon>
        <taxon>Rhodobacterales</taxon>
        <taxon>Roseobacteraceae</taxon>
    </lineage>
</organism>
<accession>A0A2P8F2W2</accession>
<proteinExistence type="predicted"/>
<evidence type="ECO:0000313" key="3">
    <source>
        <dbReference type="Proteomes" id="UP000240418"/>
    </source>
</evidence>
<keyword evidence="3" id="KW-1185">Reference proteome</keyword>
<dbReference type="AlphaFoldDB" id="A0A2P8F2W2"/>
<dbReference type="Pfam" id="PF00574">
    <property type="entry name" value="CLP_protease"/>
    <property type="match status" value="1"/>
</dbReference>
<dbReference type="RefSeq" id="WP_106610431.1">
    <property type="nucleotide sequence ID" value="NZ_PYGJ01000023.1"/>
</dbReference>
<dbReference type="EMBL" id="PYGJ01000023">
    <property type="protein sequence ID" value="PSL16055.1"/>
    <property type="molecule type" value="Genomic_DNA"/>
</dbReference>
<keyword evidence="1" id="KW-0812">Transmembrane</keyword>
<protein>
    <submittedName>
        <fullName evidence="2">Uncharacterized protein</fullName>
    </submittedName>
</protein>
<evidence type="ECO:0000256" key="1">
    <source>
        <dbReference type="SAM" id="Phobius"/>
    </source>
</evidence>
<comment type="caution">
    <text evidence="2">The sequence shown here is derived from an EMBL/GenBank/DDBJ whole genome shotgun (WGS) entry which is preliminary data.</text>
</comment>
<keyword evidence="1" id="KW-1133">Transmembrane helix</keyword>
<name>A0A2P8F2W2_9RHOB</name>
<reference evidence="2 3" key="1">
    <citation type="submission" date="2018-03" db="EMBL/GenBank/DDBJ databases">
        <title>Genomic Encyclopedia of Archaeal and Bacterial Type Strains, Phase II (KMG-II): from individual species to whole genera.</title>
        <authorList>
            <person name="Goeker M."/>
        </authorList>
    </citation>
    <scope>NUCLEOTIDE SEQUENCE [LARGE SCALE GENOMIC DNA]</scope>
    <source>
        <strain evidence="2 3">DSM 100673</strain>
    </source>
</reference>
<sequence>MREQHDTNMLEQVIKANAERLEGPAHEIKAASDRLTQTNSAKAHETRTAADAGASAALLKAQASRVFIVLMGLSFLVLAAGFAFWLVLNAESRRLAELPPPPVTSSTPAVAEAPAPIWPNMPHSAGATAGEDTVVTTNFSLFRTTDVTIGTDKFIVKAGHHYDKGTDTQFKHAWCYTQIPTAGVVLSVELGDKFPGLSPVIVTPTAAELDKTGLSQADHRKLFNACPWLDGNPDLSAVSPASTNNTYSFSGDVTAQSVDQLIAAVDNGASHITFDSPGGILNDAVRGFEVLKANDVNTVVNGECASACTILFLGGSKRSVDPGARVGVHQWDTIDGEADEAETQAFAGALVALFKAAGVREDFFIAGSQTSPEDMYWLSGHELRAWRVVNS</sequence>
<gene>
    <name evidence="2" type="ORF">CLV88_12322</name>
</gene>